<comment type="caution">
    <text evidence="1">The sequence shown here is derived from an EMBL/GenBank/DDBJ whole genome shotgun (WGS) entry which is preliminary data.</text>
</comment>
<protein>
    <submittedName>
        <fullName evidence="1">Uncharacterized protein</fullName>
    </submittedName>
</protein>
<reference evidence="1" key="1">
    <citation type="submission" date="2020-09" db="EMBL/GenBank/DDBJ databases">
        <title>Genome-Enabled Discovery of Anthraquinone Biosynthesis in Senna tora.</title>
        <authorList>
            <person name="Kang S.-H."/>
            <person name="Pandey R.P."/>
            <person name="Lee C.-M."/>
            <person name="Sim J.-S."/>
            <person name="Jeong J.-T."/>
            <person name="Choi B.-S."/>
            <person name="Jung M."/>
            <person name="Ginzburg D."/>
            <person name="Zhao K."/>
            <person name="Won S.Y."/>
            <person name="Oh T.-J."/>
            <person name="Yu Y."/>
            <person name="Kim N.-H."/>
            <person name="Lee O.R."/>
            <person name="Lee T.-H."/>
            <person name="Bashyal P."/>
            <person name="Kim T.-S."/>
            <person name="Lee W.-H."/>
            <person name="Kawkins C."/>
            <person name="Kim C.-K."/>
            <person name="Kim J.S."/>
            <person name="Ahn B.O."/>
            <person name="Rhee S.Y."/>
            <person name="Sohng J.K."/>
        </authorList>
    </citation>
    <scope>NUCLEOTIDE SEQUENCE</scope>
    <source>
        <tissue evidence="1">Leaf</tissue>
    </source>
</reference>
<evidence type="ECO:0000313" key="2">
    <source>
        <dbReference type="Proteomes" id="UP000634136"/>
    </source>
</evidence>
<dbReference type="EMBL" id="JAAIUW010000012">
    <property type="protein sequence ID" value="KAF7805458.1"/>
    <property type="molecule type" value="Genomic_DNA"/>
</dbReference>
<dbReference type="AlphaFoldDB" id="A0A834W199"/>
<dbReference type="Proteomes" id="UP000634136">
    <property type="component" value="Unassembled WGS sequence"/>
</dbReference>
<evidence type="ECO:0000313" key="1">
    <source>
        <dbReference type="EMBL" id="KAF7805458.1"/>
    </source>
</evidence>
<accession>A0A834W199</accession>
<proteinExistence type="predicted"/>
<gene>
    <name evidence="1" type="ORF">G2W53_037619</name>
</gene>
<sequence length="19" mass="2101">MDIGLHVSHDAMSEGIKFN</sequence>
<keyword evidence="2" id="KW-1185">Reference proteome</keyword>
<organism evidence="1 2">
    <name type="scientific">Senna tora</name>
    <dbReference type="NCBI Taxonomy" id="362788"/>
    <lineage>
        <taxon>Eukaryota</taxon>
        <taxon>Viridiplantae</taxon>
        <taxon>Streptophyta</taxon>
        <taxon>Embryophyta</taxon>
        <taxon>Tracheophyta</taxon>
        <taxon>Spermatophyta</taxon>
        <taxon>Magnoliopsida</taxon>
        <taxon>eudicotyledons</taxon>
        <taxon>Gunneridae</taxon>
        <taxon>Pentapetalae</taxon>
        <taxon>rosids</taxon>
        <taxon>fabids</taxon>
        <taxon>Fabales</taxon>
        <taxon>Fabaceae</taxon>
        <taxon>Caesalpinioideae</taxon>
        <taxon>Cassia clade</taxon>
        <taxon>Senna</taxon>
    </lineage>
</organism>
<name>A0A834W199_9FABA</name>